<reference evidence="1 2" key="1">
    <citation type="journal article" date="2019" name="Int. J. Syst. Evol. Microbiol.">
        <title>The Global Catalogue of Microorganisms (GCM) 10K type strain sequencing project: providing services to taxonomists for standard genome sequencing and annotation.</title>
        <authorList>
            <consortium name="The Broad Institute Genomics Platform"/>
            <consortium name="The Broad Institute Genome Sequencing Center for Infectious Disease"/>
            <person name="Wu L."/>
            <person name="Ma J."/>
        </authorList>
    </citation>
    <scope>NUCLEOTIDE SEQUENCE [LARGE SCALE GENOMIC DNA]</scope>
    <source>
        <strain evidence="1 2">JCM 16083</strain>
    </source>
</reference>
<evidence type="ECO:0000313" key="2">
    <source>
        <dbReference type="Proteomes" id="UP001501126"/>
    </source>
</evidence>
<dbReference type="RefSeq" id="WP_343784754.1">
    <property type="nucleotide sequence ID" value="NZ_BAAAFH010000003.1"/>
</dbReference>
<organism evidence="1 2">
    <name type="scientific">Wandonia haliotis</name>
    <dbReference type="NCBI Taxonomy" id="574963"/>
    <lineage>
        <taxon>Bacteria</taxon>
        <taxon>Pseudomonadati</taxon>
        <taxon>Bacteroidota</taxon>
        <taxon>Flavobacteriia</taxon>
        <taxon>Flavobacteriales</taxon>
        <taxon>Crocinitomicaceae</taxon>
        <taxon>Wandonia</taxon>
    </lineage>
</organism>
<sequence>MNIKYLLTTIYLFYFGCNHLIMAQVVDPTWKNYIPNYSFETVFDLYPYNPASGSNDYCFSSGQIGDYENWIKPYWEEIDRLKQQVQELLNK</sequence>
<gene>
    <name evidence="1" type="ORF">GCM10009118_04820</name>
</gene>
<comment type="caution">
    <text evidence="1">The sequence shown here is derived from an EMBL/GenBank/DDBJ whole genome shotgun (WGS) entry which is preliminary data.</text>
</comment>
<name>A0ABN1MMF4_9FLAO</name>
<evidence type="ECO:0000313" key="1">
    <source>
        <dbReference type="EMBL" id="GAA0874074.1"/>
    </source>
</evidence>
<dbReference type="EMBL" id="BAAAFH010000003">
    <property type="protein sequence ID" value="GAA0874074.1"/>
    <property type="molecule type" value="Genomic_DNA"/>
</dbReference>
<proteinExistence type="predicted"/>
<protein>
    <submittedName>
        <fullName evidence="1">Uncharacterized protein</fullName>
    </submittedName>
</protein>
<keyword evidence="2" id="KW-1185">Reference proteome</keyword>
<dbReference type="Proteomes" id="UP001501126">
    <property type="component" value="Unassembled WGS sequence"/>
</dbReference>
<accession>A0ABN1MMF4</accession>